<keyword evidence="1" id="KW-0732">Signal</keyword>
<evidence type="ECO:0000313" key="3">
    <source>
        <dbReference type="Proteomes" id="UP000069015"/>
    </source>
</evidence>
<accession>A0A0U2XV59</accession>
<feature type="chain" id="PRO_5006834502" evidence="1">
    <location>
        <begin position="28"/>
        <end position="298"/>
    </location>
</feature>
<feature type="signal peptide" evidence="1">
    <location>
        <begin position="1"/>
        <end position="27"/>
    </location>
</feature>
<reference evidence="2 3" key="1">
    <citation type="submission" date="2015-12" db="EMBL/GenBank/DDBJ databases">
        <title>Complete genome sequence of Pseudoalteromonas rubra SCSIO 6842, harboring a conjugative plasmid.</title>
        <authorList>
            <person name="Li B."/>
            <person name="Wang X."/>
        </authorList>
    </citation>
    <scope>NUCLEOTIDE SEQUENCE [LARGE SCALE GENOMIC DNA]</scope>
    <source>
        <strain evidence="2 3">SCSIO 6842</strain>
    </source>
</reference>
<name>A0A0U2XV59_9GAMM</name>
<dbReference type="AlphaFoldDB" id="A0A0U2XV59"/>
<evidence type="ECO:0000256" key="1">
    <source>
        <dbReference type="SAM" id="SignalP"/>
    </source>
</evidence>
<gene>
    <name evidence="2" type="ORF">AT705_02730</name>
</gene>
<dbReference type="RefSeq" id="WP_058795386.1">
    <property type="nucleotide sequence ID" value="NZ_CP013611.1"/>
</dbReference>
<dbReference type="EMBL" id="CP013611">
    <property type="protein sequence ID" value="ALU41938.1"/>
    <property type="molecule type" value="Genomic_DNA"/>
</dbReference>
<evidence type="ECO:0000313" key="2">
    <source>
        <dbReference type="EMBL" id="ALU41938.1"/>
    </source>
</evidence>
<protein>
    <submittedName>
        <fullName evidence="2">Uncharacterized protein</fullName>
    </submittedName>
</protein>
<organism evidence="2 3">
    <name type="scientific">Pseudoalteromonas rubra</name>
    <dbReference type="NCBI Taxonomy" id="43658"/>
    <lineage>
        <taxon>Bacteria</taxon>
        <taxon>Pseudomonadati</taxon>
        <taxon>Pseudomonadota</taxon>
        <taxon>Gammaproteobacteria</taxon>
        <taxon>Alteromonadales</taxon>
        <taxon>Pseudoalteromonadaceae</taxon>
        <taxon>Pseudoalteromonas</taxon>
    </lineage>
</organism>
<proteinExistence type="predicted"/>
<dbReference type="Proteomes" id="UP000069015">
    <property type="component" value="Chromosome 1"/>
</dbReference>
<sequence>MSWRFKDKILLAASAGTTLLGSHAVYASDVEFSIETETEADELERAHSGATMEIYYGQHVSINFKTPLAVSGTPGNAPAIGPLLLACGLVQVSTSTAVTYTKGEATAAKCLLRFGNNTHEIDQMMGNMSISLEKGRPMINWQFKGLFSSPIASSAPPEANWSNWAKPSTLGVTNSSAFKLDGANRTLHKLTVDLGNNVIFDRAINHDEIMITGHESTANMTVSAETLALFNPFNATGSIQTFEFNHGSSAGNRVTILGRYQMPVPKYTNLDSELTGYEFDGKLVPSDAGYDEITLVFE</sequence>
<dbReference type="KEGG" id="prr:AT705_02730"/>